<accession>A0A6J5PBX9</accession>
<name>A0A6J5PBX9_9CAUD</name>
<evidence type="ECO:0000313" key="3">
    <source>
        <dbReference type="EMBL" id="CAB4183772.1"/>
    </source>
</evidence>
<evidence type="ECO:0000313" key="5">
    <source>
        <dbReference type="EMBL" id="CAB4214462.1"/>
    </source>
</evidence>
<evidence type="ECO:0000313" key="1">
    <source>
        <dbReference type="EMBL" id="CAB4168963.1"/>
    </source>
</evidence>
<evidence type="ECO:0000313" key="6">
    <source>
        <dbReference type="EMBL" id="CAB5228644.1"/>
    </source>
</evidence>
<dbReference type="EMBL" id="LR796834">
    <property type="protein sequence ID" value="CAB4168963.1"/>
    <property type="molecule type" value="Genomic_DNA"/>
</dbReference>
<evidence type="ECO:0000313" key="2">
    <source>
        <dbReference type="EMBL" id="CAB4171644.1"/>
    </source>
</evidence>
<gene>
    <name evidence="3" type="ORF">UFOVP1098_7</name>
    <name evidence="4" type="ORF">UFOVP1353_26</name>
    <name evidence="5" type="ORF">UFOVP1458_38</name>
    <name evidence="6" type="ORF">UFOVP1546_30</name>
    <name evidence="1" type="ORF">UFOVP578_35</name>
    <name evidence="2" type="ORF">UFOVP928_9</name>
</gene>
<organism evidence="1">
    <name type="scientific">uncultured Caudovirales phage</name>
    <dbReference type="NCBI Taxonomy" id="2100421"/>
    <lineage>
        <taxon>Viruses</taxon>
        <taxon>Duplodnaviria</taxon>
        <taxon>Heunggongvirae</taxon>
        <taxon>Uroviricota</taxon>
        <taxon>Caudoviricetes</taxon>
        <taxon>Peduoviridae</taxon>
        <taxon>Maltschvirus</taxon>
        <taxon>Maltschvirus maltsch</taxon>
    </lineage>
</organism>
<sequence length="170" mass="17978">MAKKPKTVKKPSFDIGDLLNFLDNPKVKAGVNLTQGKLNSQDVMGLTGGGYQSKVAPYSGVIADAGNNKVKTDFNFAKGVADFALPISEGIRLAQGKSEPLDPLWAALAFAPFGKIAKKVKNARSGTKLLLDTLNSGSKTGRNLVNQGMSGSTDYTYSPLEVLLMQLSGN</sequence>
<protein>
    <submittedName>
        <fullName evidence="1">Uncharacterized protein</fullName>
    </submittedName>
</protein>
<dbReference type="EMBL" id="LR798391">
    <property type="protein sequence ID" value="CAB5228644.1"/>
    <property type="molecule type" value="Genomic_DNA"/>
</dbReference>
<dbReference type="EMBL" id="LR797407">
    <property type="protein sequence ID" value="CAB4214462.1"/>
    <property type="molecule type" value="Genomic_DNA"/>
</dbReference>
<proteinExistence type="predicted"/>
<dbReference type="EMBL" id="LR796872">
    <property type="protein sequence ID" value="CAB4171644.1"/>
    <property type="molecule type" value="Genomic_DNA"/>
</dbReference>
<dbReference type="EMBL" id="LR797296">
    <property type="protein sequence ID" value="CAB4200197.1"/>
    <property type="molecule type" value="Genomic_DNA"/>
</dbReference>
<dbReference type="EMBL" id="LR797055">
    <property type="protein sequence ID" value="CAB4183772.1"/>
    <property type="molecule type" value="Genomic_DNA"/>
</dbReference>
<evidence type="ECO:0000313" key="4">
    <source>
        <dbReference type="EMBL" id="CAB4200197.1"/>
    </source>
</evidence>
<reference evidence="1" key="1">
    <citation type="submission" date="2020-04" db="EMBL/GenBank/DDBJ databases">
        <authorList>
            <person name="Chiriac C."/>
            <person name="Salcher M."/>
            <person name="Ghai R."/>
            <person name="Kavagutti S V."/>
        </authorList>
    </citation>
    <scope>NUCLEOTIDE SEQUENCE</scope>
</reference>